<reference evidence="5" key="1">
    <citation type="journal article" date="2021" name="PeerJ">
        <title>Extensive microbial diversity within the chicken gut microbiome revealed by metagenomics and culture.</title>
        <authorList>
            <person name="Gilroy R."/>
            <person name="Ravi A."/>
            <person name="Getino M."/>
            <person name="Pursley I."/>
            <person name="Horton D.L."/>
            <person name="Alikhan N.F."/>
            <person name="Baker D."/>
            <person name="Gharbi K."/>
            <person name="Hall N."/>
            <person name="Watson M."/>
            <person name="Adriaenssens E.M."/>
            <person name="Foster-Nyarko E."/>
            <person name="Jarju S."/>
            <person name="Secka A."/>
            <person name="Antonio M."/>
            <person name="Oren A."/>
            <person name="Chaudhuri R.R."/>
            <person name="La Ragione R."/>
            <person name="Hildebrand F."/>
            <person name="Pallen M.J."/>
        </authorList>
    </citation>
    <scope>NUCLEOTIDE SEQUENCE</scope>
    <source>
        <strain evidence="5">ChiBcec8-14828</strain>
    </source>
</reference>
<sequence>MPPGYQTFPDVLRAHGYRTEAVGKMHMNPTYQDIGFCHMQLAEQNGVGRFEDDYHRWLMEQGKIDRFDLHHQSGIFRQEGCSHLYDMCQCAQSDLAREDYSTEWITRQAQEEIGGWKEGEPSMLMVGYINPYHPFDPPAPYSTMYDPKALTQLPGYLPQPLACDVETNGTAMKYEQLSEDDIRAITAAYYAMITEIDDAVGRLIALLREKNLYDNTMIIFTSNHGEYMGFHHMMLKCNHLYDPLARIPLLVKDPQHIHLPQNDTRLTENIDIAPTVLDVCGLPVPDTMQGRSLFDEKSREFVFFRRAVWDRDTAVLGLYASHKPL</sequence>
<keyword evidence="3 5" id="KW-0378">Hydrolase</keyword>
<evidence type="ECO:0000259" key="4">
    <source>
        <dbReference type="Pfam" id="PF00884"/>
    </source>
</evidence>
<comment type="similarity">
    <text evidence="1">Belongs to the sulfatase family.</text>
</comment>
<dbReference type="Proteomes" id="UP000824209">
    <property type="component" value="Unassembled WGS sequence"/>
</dbReference>
<gene>
    <name evidence="5" type="ORF">H9943_02130</name>
</gene>
<organism evidence="5 6">
    <name type="scientific">Candidatus Ruthenibacterium avium</name>
    <dbReference type="NCBI Taxonomy" id="2838751"/>
    <lineage>
        <taxon>Bacteria</taxon>
        <taxon>Bacillati</taxon>
        <taxon>Bacillota</taxon>
        <taxon>Clostridia</taxon>
        <taxon>Eubacteriales</taxon>
        <taxon>Oscillospiraceae</taxon>
        <taxon>Ruthenibacterium</taxon>
    </lineage>
</organism>
<dbReference type="EMBL" id="DWYA01000024">
    <property type="protein sequence ID" value="HJB39177.1"/>
    <property type="molecule type" value="Genomic_DNA"/>
</dbReference>
<dbReference type="AlphaFoldDB" id="A0A9D2M1E4"/>
<evidence type="ECO:0000313" key="6">
    <source>
        <dbReference type="Proteomes" id="UP000824209"/>
    </source>
</evidence>
<dbReference type="InterPro" id="IPR024607">
    <property type="entry name" value="Sulfatase_CS"/>
</dbReference>
<comment type="caution">
    <text evidence="5">The sequence shown here is derived from an EMBL/GenBank/DDBJ whole genome shotgun (WGS) entry which is preliminary data.</text>
</comment>
<dbReference type="GO" id="GO:0046872">
    <property type="term" value="F:metal ion binding"/>
    <property type="evidence" value="ECO:0007669"/>
    <property type="project" value="UniProtKB-KW"/>
</dbReference>
<dbReference type="PANTHER" id="PTHR45953:SF1">
    <property type="entry name" value="IDURONATE 2-SULFATASE"/>
    <property type="match status" value="1"/>
</dbReference>
<reference evidence="5" key="2">
    <citation type="submission" date="2021-04" db="EMBL/GenBank/DDBJ databases">
        <authorList>
            <person name="Gilroy R."/>
        </authorList>
    </citation>
    <scope>NUCLEOTIDE SEQUENCE</scope>
    <source>
        <strain evidence="5">ChiBcec8-14828</strain>
    </source>
</reference>
<name>A0A9D2M1E4_9FIRM</name>
<evidence type="ECO:0000256" key="1">
    <source>
        <dbReference type="ARBA" id="ARBA00008779"/>
    </source>
</evidence>
<feature type="domain" description="Sulfatase N-terminal" evidence="4">
    <location>
        <begin position="4"/>
        <end position="281"/>
    </location>
</feature>
<protein>
    <submittedName>
        <fullName evidence="5">Sulfatase-like hydrolase/transferase</fullName>
    </submittedName>
</protein>
<evidence type="ECO:0000313" key="5">
    <source>
        <dbReference type="EMBL" id="HJB39177.1"/>
    </source>
</evidence>
<dbReference type="InterPro" id="IPR017850">
    <property type="entry name" value="Alkaline_phosphatase_core_sf"/>
</dbReference>
<evidence type="ECO:0000256" key="3">
    <source>
        <dbReference type="ARBA" id="ARBA00022801"/>
    </source>
</evidence>
<keyword evidence="2" id="KW-0479">Metal-binding</keyword>
<dbReference type="PROSITE" id="PS00149">
    <property type="entry name" value="SULFATASE_2"/>
    <property type="match status" value="1"/>
</dbReference>
<evidence type="ECO:0000256" key="2">
    <source>
        <dbReference type="ARBA" id="ARBA00022723"/>
    </source>
</evidence>
<accession>A0A9D2M1E4</accession>
<dbReference type="Pfam" id="PF00884">
    <property type="entry name" value="Sulfatase"/>
    <property type="match status" value="1"/>
</dbReference>
<proteinExistence type="inferred from homology"/>
<dbReference type="GO" id="GO:0005737">
    <property type="term" value="C:cytoplasm"/>
    <property type="evidence" value="ECO:0007669"/>
    <property type="project" value="TreeGrafter"/>
</dbReference>
<dbReference type="GO" id="GO:0008484">
    <property type="term" value="F:sulfuric ester hydrolase activity"/>
    <property type="evidence" value="ECO:0007669"/>
    <property type="project" value="TreeGrafter"/>
</dbReference>
<dbReference type="SUPFAM" id="SSF53649">
    <property type="entry name" value="Alkaline phosphatase-like"/>
    <property type="match status" value="1"/>
</dbReference>
<dbReference type="PANTHER" id="PTHR45953">
    <property type="entry name" value="IDURONATE 2-SULFATASE"/>
    <property type="match status" value="1"/>
</dbReference>
<dbReference type="InterPro" id="IPR000917">
    <property type="entry name" value="Sulfatase_N"/>
</dbReference>
<dbReference type="Gene3D" id="3.40.720.10">
    <property type="entry name" value="Alkaline Phosphatase, subunit A"/>
    <property type="match status" value="1"/>
</dbReference>